<name>A0A023F554_TRIIF</name>
<keyword evidence="1" id="KW-0175">Coiled coil</keyword>
<evidence type="ECO:0008006" key="4">
    <source>
        <dbReference type="Google" id="ProtNLM"/>
    </source>
</evidence>
<protein>
    <recommendedName>
        <fullName evidence="4">Endonuclease-reverse transcriptase</fullName>
    </recommendedName>
</protein>
<accession>A0A023F554</accession>
<feature type="non-terminal residue" evidence="3">
    <location>
        <position position="1"/>
    </location>
</feature>
<evidence type="ECO:0000313" key="3">
    <source>
        <dbReference type="EMBL" id="JAC16681.1"/>
    </source>
</evidence>
<organism evidence="3">
    <name type="scientific">Triatoma infestans</name>
    <name type="common">Assassin bug</name>
    <dbReference type="NCBI Taxonomy" id="30076"/>
    <lineage>
        <taxon>Eukaryota</taxon>
        <taxon>Metazoa</taxon>
        <taxon>Ecdysozoa</taxon>
        <taxon>Arthropoda</taxon>
        <taxon>Hexapoda</taxon>
        <taxon>Insecta</taxon>
        <taxon>Pterygota</taxon>
        <taxon>Neoptera</taxon>
        <taxon>Paraneoptera</taxon>
        <taxon>Hemiptera</taxon>
        <taxon>Heteroptera</taxon>
        <taxon>Panheteroptera</taxon>
        <taxon>Cimicomorpha</taxon>
        <taxon>Reduviidae</taxon>
        <taxon>Triatominae</taxon>
        <taxon>Triatoma</taxon>
    </lineage>
</organism>
<dbReference type="AlphaFoldDB" id="A0A023F554"/>
<sequence>ELVKLLEGFKVEVRQIIREEISNLNIPAKLEEQNRKYEELKKENQELNEIVRRQQRLLELVRRSNNVIFYGIQDVDKENHVNLEKTVLDLCNNVLSVSVSRNSLNFTRRIGKVGAKNRPVIVSLVSNNLKWDILRNAIKLKGSNIYVSEDYDKEAQQQRKEIIAMRTKYRELGQNCKIRKNGLLVDGKFIHYEELIKNKTVAVDVQDTGDESGEESGGPIKDMKNKSKRKRTKVLSTAPKVTKVTEFFRARSDSASSTSSARK</sequence>
<feature type="coiled-coil region" evidence="1">
    <location>
        <begin position="30"/>
        <end position="60"/>
    </location>
</feature>
<evidence type="ECO:0000256" key="1">
    <source>
        <dbReference type="SAM" id="Coils"/>
    </source>
</evidence>
<proteinExistence type="evidence at transcript level"/>
<feature type="region of interest" description="Disordered" evidence="2">
    <location>
        <begin position="207"/>
        <end position="235"/>
    </location>
</feature>
<reference evidence="3" key="1">
    <citation type="journal article" date="2014" name="PLoS Negl. Trop. Dis.">
        <title>An updated insight into the Sialotranscriptome of Triatoma infestans: developmental stage and geographic variations.</title>
        <authorList>
            <person name="Schwarz A."/>
            <person name="Medrano-Mercado N."/>
            <person name="Schaub G.A."/>
            <person name="Struchiner C.J."/>
            <person name="Bargues M.D."/>
            <person name="Levy M.Z."/>
            <person name="Ribeiro J.M."/>
        </authorList>
    </citation>
    <scope>NUCLEOTIDE SEQUENCE</scope>
    <source>
        <strain evidence="3">Chile</strain>
        <tissue evidence="3">Salivary glands</tissue>
    </source>
</reference>
<evidence type="ECO:0000256" key="2">
    <source>
        <dbReference type="SAM" id="MobiDB-lite"/>
    </source>
</evidence>
<dbReference type="EMBL" id="GBBI01002031">
    <property type="protein sequence ID" value="JAC16681.1"/>
    <property type="molecule type" value="mRNA"/>
</dbReference>